<comment type="caution">
    <text evidence="14">The sequence shown here is derived from an EMBL/GenBank/DDBJ whole genome shotgun (WGS) entry which is preliminary data.</text>
</comment>
<sequence length="598" mass="67418">MAKVSDSVLEQIKARIPISEVVSDYVTLSSRGGRLWGLCPFHQEKTPSFSVVDDQGFYYCFSCKKGGSMFDFVMEMEKVPFIESVKILAKKAGVELAEESPEDKKSRDLNETLYDLYDKIAGSFHFLLTSSPQGEHARAYLRERNVSEAMWETFNLGYAPQDSSWLYTFLTKRHYSDELLARSGLFSQNNPTYPLFRDRLMFPIRSWQGKTVAFGGRDLTFTSKAKYINTPETAIYSKKHHLFGLYESLDTIKKGQKAILCEGNFDVVALHQSGFTNAMAPLGTSFTEEQAKLLRRYCTSVEILFDSDRAGQSATAKSLVIAQNIGMENSVLTLGSAKDASELVQHEGEEALKRALQQPQQGFRYLVNNAVNQYDILTPKGKTAVFNAVRPYLDATVSSIEKQDLIKGLAAVLNVDESSILDDYSRNAPAAVKTVVATGETRVKPLNPATISVDLYAMLTLVNNRELYLQTRYKIAVEDLEDTEAEALYDVLEEAAREEVGKHDEYILQMIDDEQLRSDVASSFTMEEFKLAPQRVLNEAVNRIQLRTYEKKRLSNKRLLDISLLDGTGDEGIEELLREKTEIDAKIAQLKRILEQDI</sequence>
<evidence type="ECO:0000256" key="12">
    <source>
        <dbReference type="ARBA" id="ARBA00023163"/>
    </source>
</evidence>
<dbReference type="InterPro" id="IPR006171">
    <property type="entry name" value="TOPRIM_dom"/>
</dbReference>
<reference evidence="14" key="1">
    <citation type="submission" date="2019-08" db="EMBL/GenBank/DDBJ databases">
        <authorList>
            <person name="Kucharzyk K."/>
            <person name="Murdoch R.W."/>
            <person name="Higgins S."/>
            <person name="Loffler F."/>
        </authorList>
    </citation>
    <scope>NUCLEOTIDE SEQUENCE</scope>
</reference>
<dbReference type="CDD" id="cd03364">
    <property type="entry name" value="TOPRIM_DnaG_primases"/>
    <property type="match status" value="1"/>
</dbReference>
<name>A0A644X756_9ZZZZ</name>
<dbReference type="Gene3D" id="3.90.580.10">
    <property type="entry name" value="Zinc finger, CHC2-type domain"/>
    <property type="match status" value="1"/>
</dbReference>
<keyword evidence="5 14" id="KW-0548">Nucleotidyltransferase</keyword>
<dbReference type="GO" id="GO:0003899">
    <property type="term" value="F:DNA-directed RNA polymerase activity"/>
    <property type="evidence" value="ECO:0007669"/>
    <property type="project" value="InterPro"/>
</dbReference>
<evidence type="ECO:0000256" key="5">
    <source>
        <dbReference type="ARBA" id="ARBA00022695"/>
    </source>
</evidence>
<protein>
    <submittedName>
        <fullName evidence="14">DNA primase</fullName>
        <ecNumber evidence="14">2.7.7.-</ecNumber>
    </submittedName>
</protein>
<comment type="cofactor">
    <cofactor evidence="1">
        <name>Zn(2+)</name>
        <dbReference type="ChEBI" id="CHEBI:29105"/>
    </cofactor>
</comment>
<dbReference type="InterPro" id="IPR013264">
    <property type="entry name" value="DNAG_N"/>
</dbReference>
<dbReference type="GO" id="GO:0003677">
    <property type="term" value="F:DNA binding"/>
    <property type="evidence" value="ECO:0007669"/>
    <property type="project" value="UniProtKB-KW"/>
</dbReference>
<dbReference type="InterPro" id="IPR034151">
    <property type="entry name" value="TOPRIM_DnaG_bac"/>
</dbReference>
<dbReference type="InterPro" id="IPR050219">
    <property type="entry name" value="DnaG_primase"/>
</dbReference>
<organism evidence="14">
    <name type="scientific">bioreactor metagenome</name>
    <dbReference type="NCBI Taxonomy" id="1076179"/>
    <lineage>
        <taxon>unclassified sequences</taxon>
        <taxon>metagenomes</taxon>
        <taxon>ecological metagenomes</taxon>
    </lineage>
</organism>
<evidence type="ECO:0000313" key="14">
    <source>
        <dbReference type="EMBL" id="MPM11638.1"/>
    </source>
</evidence>
<dbReference type="EC" id="2.7.7.-" evidence="14"/>
<dbReference type="SUPFAM" id="SSF57783">
    <property type="entry name" value="Zinc beta-ribbon"/>
    <property type="match status" value="1"/>
</dbReference>
<keyword evidence="2" id="KW-0240">DNA-directed RNA polymerase</keyword>
<accession>A0A644X756</accession>
<dbReference type="SMART" id="SM00400">
    <property type="entry name" value="ZnF_CHCC"/>
    <property type="match status" value="1"/>
</dbReference>
<dbReference type="Pfam" id="PF01807">
    <property type="entry name" value="Zn_ribbon_DnaG"/>
    <property type="match status" value="1"/>
</dbReference>
<dbReference type="InterPro" id="IPR002694">
    <property type="entry name" value="Znf_CHC2"/>
</dbReference>
<dbReference type="FunFam" id="3.90.580.10:FF:000001">
    <property type="entry name" value="DNA primase"/>
    <property type="match status" value="1"/>
</dbReference>
<gene>
    <name evidence="14" type="primary">dnaG_29</name>
    <name evidence="14" type="ORF">SDC9_57986</name>
</gene>
<dbReference type="EMBL" id="VSSQ01001857">
    <property type="protein sequence ID" value="MPM11638.1"/>
    <property type="molecule type" value="Genomic_DNA"/>
</dbReference>
<dbReference type="Pfam" id="PF08275">
    <property type="entry name" value="DNAG_N"/>
    <property type="match status" value="1"/>
</dbReference>
<keyword evidence="11" id="KW-0238">DNA-binding</keyword>
<evidence type="ECO:0000256" key="4">
    <source>
        <dbReference type="ARBA" id="ARBA00022679"/>
    </source>
</evidence>
<dbReference type="SMART" id="SM00493">
    <property type="entry name" value="TOPRIM"/>
    <property type="match status" value="1"/>
</dbReference>
<proteinExistence type="inferred from homology"/>
<dbReference type="InterPro" id="IPR019475">
    <property type="entry name" value="DNA_primase_DnaB-bd"/>
</dbReference>
<feature type="domain" description="Toprim" evidence="13">
    <location>
        <begin position="256"/>
        <end position="337"/>
    </location>
</feature>
<dbReference type="AlphaFoldDB" id="A0A644X756"/>
<evidence type="ECO:0000256" key="8">
    <source>
        <dbReference type="ARBA" id="ARBA00022771"/>
    </source>
</evidence>
<keyword evidence="10" id="KW-0460">Magnesium</keyword>
<keyword evidence="6" id="KW-0235">DNA replication</keyword>
<evidence type="ECO:0000256" key="7">
    <source>
        <dbReference type="ARBA" id="ARBA00022723"/>
    </source>
</evidence>
<dbReference type="PIRSF" id="PIRSF002811">
    <property type="entry name" value="DnaG"/>
    <property type="match status" value="1"/>
</dbReference>
<dbReference type="PANTHER" id="PTHR30313">
    <property type="entry name" value="DNA PRIMASE"/>
    <property type="match status" value="1"/>
</dbReference>
<keyword evidence="3" id="KW-0639">Primosome</keyword>
<dbReference type="NCBIfam" id="TIGR01391">
    <property type="entry name" value="dnaG"/>
    <property type="match status" value="1"/>
</dbReference>
<keyword evidence="9" id="KW-0862">Zinc</keyword>
<dbReference type="InterPro" id="IPR030846">
    <property type="entry name" value="DnaG_bac"/>
</dbReference>
<evidence type="ECO:0000256" key="2">
    <source>
        <dbReference type="ARBA" id="ARBA00022478"/>
    </source>
</evidence>
<dbReference type="GO" id="GO:0008270">
    <property type="term" value="F:zinc ion binding"/>
    <property type="evidence" value="ECO:0007669"/>
    <property type="project" value="UniProtKB-KW"/>
</dbReference>
<dbReference type="Pfam" id="PF10410">
    <property type="entry name" value="DnaB_bind"/>
    <property type="match status" value="1"/>
</dbReference>
<dbReference type="PROSITE" id="PS50880">
    <property type="entry name" value="TOPRIM"/>
    <property type="match status" value="1"/>
</dbReference>
<keyword evidence="4 14" id="KW-0808">Transferase</keyword>
<dbReference type="Gene3D" id="3.40.1360.10">
    <property type="match status" value="1"/>
</dbReference>
<evidence type="ECO:0000256" key="9">
    <source>
        <dbReference type="ARBA" id="ARBA00022833"/>
    </source>
</evidence>
<dbReference type="SUPFAM" id="SSF56731">
    <property type="entry name" value="DNA primase core"/>
    <property type="match status" value="1"/>
</dbReference>
<dbReference type="GO" id="GO:0005737">
    <property type="term" value="C:cytoplasm"/>
    <property type="evidence" value="ECO:0007669"/>
    <property type="project" value="TreeGrafter"/>
</dbReference>
<dbReference type="InterPro" id="IPR036977">
    <property type="entry name" value="DNA_primase_Znf_CHC2"/>
</dbReference>
<dbReference type="HAMAP" id="MF_00974">
    <property type="entry name" value="DNA_primase_DnaG"/>
    <property type="match status" value="1"/>
</dbReference>
<dbReference type="InterPro" id="IPR037068">
    <property type="entry name" value="DNA_primase_core_N_sf"/>
</dbReference>
<dbReference type="Pfam" id="PF13155">
    <property type="entry name" value="Toprim_2"/>
    <property type="match status" value="1"/>
</dbReference>
<evidence type="ECO:0000256" key="6">
    <source>
        <dbReference type="ARBA" id="ARBA00022705"/>
    </source>
</evidence>
<evidence type="ECO:0000256" key="3">
    <source>
        <dbReference type="ARBA" id="ARBA00022515"/>
    </source>
</evidence>
<dbReference type="GO" id="GO:0000428">
    <property type="term" value="C:DNA-directed RNA polymerase complex"/>
    <property type="evidence" value="ECO:0007669"/>
    <property type="project" value="UniProtKB-KW"/>
</dbReference>
<evidence type="ECO:0000259" key="13">
    <source>
        <dbReference type="PROSITE" id="PS50880"/>
    </source>
</evidence>
<dbReference type="Gene3D" id="3.90.980.10">
    <property type="entry name" value="DNA primase, catalytic core, N-terminal domain"/>
    <property type="match status" value="1"/>
</dbReference>
<evidence type="ECO:0000256" key="11">
    <source>
        <dbReference type="ARBA" id="ARBA00023125"/>
    </source>
</evidence>
<dbReference type="PANTHER" id="PTHR30313:SF2">
    <property type="entry name" value="DNA PRIMASE"/>
    <property type="match status" value="1"/>
</dbReference>
<dbReference type="GO" id="GO:0006269">
    <property type="term" value="P:DNA replication, synthesis of primer"/>
    <property type="evidence" value="ECO:0007669"/>
    <property type="project" value="UniProtKB-KW"/>
</dbReference>
<dbReference type="InterPro" id="IPR006295">
    <property type="entry name" value="DNA_primase_DnaG"/>
</dbReference>
<keyword evidence="7" id="KW-0479">Metal-binding</keyword>
<evidence type="ECO:0000256" key="10">
    <source>
        <dbReference type="ARBA" id="ARBA00022842"/>
    </source>
</evidence>
<dbReference type="GO" id="GO:1990077">
    <property type="term" value="C:primosome complex"/>
    <property type="evidence" value="ECO:0007669"/>
    <property type="project" value="UniProtKB-KW"/>
</dbReference>
<keyword evidence="8" id="KW-0863">Zinc-finger</keyword>
<evidence type="ECO:0000256" key="1">
    <source>
        <dbReference type="ARBA" id="ARBA00001947"/>
    </source>
</evidence>
<keyword evidence="12" id="KW-0804">Transcription</keyword>